<feature type="active site" evidence="7">
    <location>
        <position position="74"/>
    </location>
</feature>
<comment type="similarity">
    <text evidence="3 9">Belongs to the peptidase S26 family.</text>
</comment>
<dbReference type="InterPro" id="IPR000223">
    <property type="entry name" value="Pept_S26A_signal_pept_1"/>
</dbReference>
<dbReference type="Pfam" id="PF10502">
    <property type="entry name" value="Peptidase_S26"/>
    <property type="match status" value="1"/>
</dbReference>
<keyword evidence="6 8" id="KW-0378">Hydrolase</keyword>
<dbReference type="SUPFAM" id="SSF51306">
    <property type="entry name" value="LexA/Signal peptidase"/>
    <property type="match status" value="1"/>
</dbReference>
<dbReference type="CDD" id="cd06530">
    <property type="entry name" value="S26_SPase_I"/>
    <property type="match status" value="1"/>
</dbReference>
<dbReference type="PROSITE" id="PS00501">
    <property type="entry name" value="SPASE_I_1"/>
    <property type="match status" value="1"/>
</dbReference>
<dbReference type="GO" id="GO:0006465">
    <property type="term" value="P:signal peptide processing"/>
    <property type="evidence" value="ECO:0007669"/>
    <property type="project" value="InterPro"/>
</dbReference>
<dbReference type="PANTHER" id="PTHR43390:SF1">
    <property type="entry name" value="CHLOROPLAST PROCESSING PEPTIDASE"/>
    <property type="match status" value="1"/>
</dbReference>
<keyword evidence="5 8" id="KW-0645">Protease</keyword>
<proteinExistence type="inferred from homology"/>
<evidence type="ECO:0000259" key="10">
    <source>
        <dbReference type="Pfam" id="PF10502"/>
    </source>
</evidence>
<feature type="transmembrane region" description="Helical" evidence="8">
    <location>
        <begin position="7"/>
        <end position="26"/>
    </location>
</feature>
<dbReference type="InterPro" id="IPR019757">
    <property type="entry name" value="Pept_S26A_signal_pept_1_Lys-AS"/>
</dbReference>
<sequence>MNKIIKEWLPVVIIIALIFLARMFVFSPVKVEGHSMDPTLHDKQRLVTSKISNLDRQDIITTKEPDNQNMYVVKRIIGLPGDHVQMKNNVLTINGKEYAEPYLDEFKKKFKKDKLNEEYSYNTAFQEQAANADSFTNDFEVTVPKNQYFVLGDNRLISKDSRIFGFVDKSLIQGKVVVRFWPLNEIKLF</sequence>
<dbReference type="PANTHER" id="PTHR43390">
    <property type="entry name" value="SIGNAL PEPTIDASE I"/>
    <property type="match status" value="1"/>
</dbReference>
<dbReference type="NCBIfam" id="TIGR02227">
    <property type="entry name" value="sigpep_I_bact"/>
    <property type="match status" value="1"/>
</dbReference>
<name>A0A2N8PRP5_ENTAV</name>
<evidence type="ECO:0000313" key="12">
    <source>
        <dbReference type="EMBL" id="TRZ29258.1"/>
    </source>
</evidence>
<dbReference type="InterPro" id="IPR019756">
    <property type="entry name" value="Pept_S26A_signal_pept_1_Ser-AS"/>
</dbReference>
<reference evidence="11 13" key="2">
    <citation type="submission" date="2018-12" db="EMBL/GenBank/DDBJ databases">
        <title>A novel vanA-carrying plasmid in a clinical isolate of Enterococcus avium.</title>
        <authorList>
            <person name="Bernasconi O.J."/>
            <person name="Luzzaro F."/>
            <person name="Endimiani A."/>
        </authorList>
    </citation>
    <scope>NUCLEOTIDE SEQUENCE [LARGE SCALE GENOMIC DNA]</scope>
    <source>
        <strain evidence="11 13">LC0559/18</strain>
    </source>
</reference>
<dbReference type="Gene3D" id="2.10.109.10">
    <property type="entry name" value="Umud Fragment, subunit A"/>
    <property type="match status" value="1"/>
</dbReference>
<dbReference type="EMBL" id="PDXQ01000002">
    <property type="protein sequence ID" value="TRZ29258.1"/>
    <property type="molecule type" value="Genomic_DNA"/>
</dbReference>
<evidence type="ECO:0000256" key="3">
    <source>
        <dbReference type="ARBA" id="ARBA00009370"/>
    </source>
</evidence>
<dbReference type="PRINTS" id="PR00727">
    <property type="entry name" value="LEADERPTASE"/>
</dbReference>
<comment type="caution">
    <text evidence="11">The sequence shown here is derived from an EMBL/GenBank/DDBJ whole genome shotgun (WGS) entry which is preliminary data.</text>
</comment>
<keyword evidence="8" id="KW-1133">Transmembrane helix</keyword>
<gene>
    <name evidence="11" type="primary">lepB</name>
    <name evidence="12" type="ORF">AUF17_21515</name>
    <name evidence="11" type="ORF">EK398_20600</name>
</gene>
<evidence type="ECO:0000256" key="9">
    <source>
        <dbReference type="RuleBase" id="RU362042"/>
    </source>
</evidence>
<evidence type="ECO:0000256" key="4">
    <source>
        <dbReference type="ARBA" id="ARBA00013208"/>
    </source>
</evidence>
<keyword evidence="8" id="KW-0472">Membrane</keyword>
<dbReference type="PROSITE" id="PS00760">
    <property type="entry name" value="SPASE_I_2"/>
    <property type="match status" value="1"/>
</dbReference>
<organism evidence="11 13">
    <name type="scientific">Enterococcus avium</name>
    <name type="common">Streptococcus avium</name>
    <dbReference type="NCBI Taxonomy" id="33945"/>
    <lineage>
        <taxon>Bacteria</taxon>
        <taxon>Bacillati</taxon>
        <taxon>Bacillota</taxon>
        <taxon>Bacilli</taxon>
        <taxon>Lactobacillales</taxon>
        <taxon>Enterococcaceae</taxon>
        <taxon>Enterococcus</taxon>
    </lineage>
</organism>
<evidence type="ECO:0000256" key="2">
    <source>
        <dbReference type="ARBA" id="ARBA00004401"/>
    </source>
</evidence>
<dbReference type="InterPro" id="IPR036286">
    <property type="entry name" value="LexA/Signal_pep-like_sf"/>
</dbReference>
<comment type="subcellular location">
    <subcellularLocation>
        <location evidence="2">Cell membrane</location>
        <topology evidence="2">Single-pass type II membrane protein</topology>
    </subcellularLocation>
    <subcellularLocation>
        <location evidence="9">Membrane</location>
        <topology evidence="9">Single-pass type II membrane protein</topology>
    </subcellularLocation>
</comment>
<dbReference type="GO" id="GO:0005886">
    <property type="term" value="C:plasma membrane"/>
    <property type="evidence" value="ECO:0007669"/>
    <property type="project" value="UniProtKB-SubCell"/>
</dbReference>
<reference evidence="12 14" key="1">
    <citation type="submission" date="2017-10" db="EMBL/GenBank/DDBJ databases">
        <title>FDA dAtabase for Regulatory Grade micrObial Sequences (FDA-ARGOS): Supporting development and validation of Infectious Disease Dx tests.</title>
        <authorList>
            <person name="Campos J."/>
            <person name="Goldberg B."/>
            <person name="Tallon L.J."/>
            <person name="Sadzewicz L."/>
            <person name="Sengamalay N."/>
            <person name="Ott S."/>
            <person name="Godinez A."/>
            <person name="Nagaraj S."/>
            <person name="Vyas G."/>
            <person name="Aluvathingal J."/>
            <person name="Nadendla S."/>
            <person name="Geyer C."/>
            <person name="Nandy P."/>
            <person name="Hobson J."/>
            <person name="Sichtig H."/>
        </authorList>
    </citation>
    <scope>NUCLEOTIDE SEQUENCE [LARGE SCALE GENOMIC DNA]</scope>
    <source>
        <strain evidence="12 14">FDAARGOS_185</strain>
    </source>
</reference>
<dbReference type="PROSITE" id="PS00761">
    <property type="entry name" value="SPASE_I_3"/>
    <property type="match status" value="1"/>
</dbReference>
<keyword evidence="8" id="KW-0812">Transmembrane</keyword>
<dbReference type="InterPro" id="IPR019533">
    <property type="entry name" value="Peptidase_S26"/>
</dbReference>
<protein>
    <recommendedName>
        <fullName evidence="4 8">Signal peptidase I</fullName>
        <ecNumber evidence="4 8">3.4.21.89</ecNumber>
    </recommendedName>
</protein>
<dbReference type="EC" id="3.4.21.89" evidence="4 8"/>
<dbReference type="Proteomes" id="UP000316316">
    <property type="component" value="Unassembled WGS sequence"/>
</dbReference>
<evidence type="ECO:0000313" key="13">
    <source>
        <dbReference type="Proteomes" id="UP000288388"/>
    </source>
</evidence>
<evidence type="ECO:0000313" key="14">
    <source>
        <dbReference type="Proteomes" id="UP000316316"/>
    </source>
</evidence>
<dbReference type="GO" id="GO:0004252">
    <property type="term" value="F:serine-type endopeptidase activity"/>
    <property type="evidence" value="ECO:0007669"/>
    <property type="project" value="InterPro"/>
</dbReference>
<feature type="active site" evidence="7">
    <location>
        <position position="35"/>
    </location>
</feature>
<evidence type="ECO:0000256" key="8">
    <source>
        <dbReference type="RuleBase" id="RU003993"/>
    </source>
</evidence>
<dbReference type="GO" id="GO:0009003">
    <property type="term" value="F:signal peptidase activity"/>
    <property type="evidence" value="ECO:0007669"/>
    <property type="project" value="UniProtKB-EC"/>
</dbReference>
<dbReference type="Proteomes" id="UP000288388">
    <property type="component" value="Unassembled WGS sequence"/>
</dbReference>
<evidence type="ECO:0000256" key="6">
    <source>
        <dbReference type="ARBA" id="ARBA00022801"/>
    </source>
</evidence>
<evidence type="ECO:0000313" key="11">
    <source>
        <dbReference type="EMBL" id="RVU92874.1"/>
    </source>
</evidence>
<dbReference type="InterPro" id="IPR019758">
    <property type="entry name" value="Pept_S26A_signal_pept_1_CS"/>
</dbReference>
<evidence type="ECO:0000256" key="7">
    <source>
        <dbReference type="PIRSR" id="PIRSR600223-1"/>
    </source>
</evidence>
<accession>A0A2N8PRP5</accession>
<comment type="catalytic activity">
    <reaction evidence="1 8">
        <text>Cleavage of hydrophobic, N-terminal signal or leader sequences from secreted and periplasmic proteins.</text>
        <dbReference type="EC" id="3.4.21.89"/>
    </reaction>
</comment>
<evidence type="ECO:0000256" key="1">
    <source>
        <dbReference type="ARBA" id="ARBA00000677"/>
    </source>
</evidence>
<feature type="domain" description="Peptidase S26" evidence="10">
    <location>
        <begin position="6"/>
        <end position="181"/>
    </location>
</feature>
<evidence type="ECO:0000256" key="5">
    <source>
        <dbReference type="ARBA" id="ARBA00022670"/>
    </source>
</evidence>
<dbReference type="RefSeq" id="WP_016178248.1">
    <property type="nucleotide sequence ID" value="NZ_CAAKNX010000155.1"/>
</dbReference>
<dbReference type="AlphaFoldDB" id="A0A2N8PRP5"/>
<dbReference type="EMBL" id="RYZS01000002">
    <property type="protein sequence ID" value="RVU92874.1"/>
    <property type="molecule type" value="Genomic_DNA"/>
</dbReference>